<dbReference type="KEGG" id="bbig:BBBOND_0000120"/>
<proteinExistence type="predicted"/>
<feature type="non-terminal residue" evidence="2">
    <location>
        <position position="1200"/>
    </location>
</feature>
<reference evidence="2" key="1">
    <citation type="journal article" date="2014" name="Nucleic Acids Res.">
        <title>The evolutionary dynamics of variant antigen genes in Babesia reveal a history of genomic innovation underlying host-parasite interaction.</title>
        <authorList>
            <person name="Jackson A.P."/>
            <person name="Otto T.D."/>
            <person name="Darby A."/>
            <person name="Ramaprasad A."/>
            <person name="Xia D."/>
            <person name="Echaide I.E."/>
            <person name="Farber M."/>
            <person name="Gahlot S."/>
            <person name="Gamble J."/>
            <person name="Gupta D."/>
            <person name="Gupta Y."/>
            <person name="Jackson L."/>
            <person name="Malandrin L."/>
            <person name="Malas T.B."/>
            <person name="Moussa E."/>
            <person name="Nair M."/>
            <person name="Reid AJ."/>
            <person name="Sanders M."/>
            <person name="Sharma J."/>
            <person name="Tracey A."/>
            <person name="Quail M.A."/>
            <person name="Weir W."/>
            <person name="Wastling J.M."/>
            <person name="Hall N."/>
            <person name="Willadsen P."/>
            <person name="Lingelbach K."/>
            <person name="Shiels B."/>
            <person name="Tait A."/>
            <person name="Berriman M."/>
            <person name="Allred D.R."/>
            <person name="Pain A."/>
        </authorList>
    </citation>
    <scope>NUCLEOTIDE SEQUENCE</scope>
    <source>
        <strain evidence="2">Bond</strain>
    </source>
</reference>
<dbReference type="VEuPathDB" id="PiroplasmaDB:BBBOND_0003940"/>
<name>A0A061BJQ8_BABBI</name>
<organism evidence="2">
    <name type="scientific">Babesia bigemina</name>
    <dbReference type="NCBI Taxonomy" id="5866"/>
    <lineage>
        <taxon>Eukaryota</taxon>
        <taxon>Sar</taxon>
        <taxon>Alveolata</taxon>
        <taxon>Apicomplexa</taxon>
        <taxon>Aconoidasida</taxon>
        <taxon>Piroplasmida</taxon>
        <taxon>Babesiidae</taxon>
        <taxon>Babesia</taxon>
    </lineage>
</organism>
<dbReference type="EMBL" id="LK055140">
    <property type="protein sequence ID" value="CDR71735.1"/>
    <property type="molecule type" value="Genomic_DNA"/>
</dbReference>
<evidence type="ECO:0000313" key="2">
    <source>
        <dbReference type="EMBL" id="CDR71735.1"/>
    </source>
</evidence>
<feature type="coiled-coil region" evidence="1">
    <location>
        <begin position="65"/>
        <end position="92"/>
    </location>
</feature>
<keyword evidence="1" id="KW-0175">Coiled coil</keyword>
<evidence type="ECO:0000256" key="1">
    <source>
        <dbReference type="SAM" id="Coils"/>
    </source>
</evidence>
<reference evidence="2" key="2">
    <citation type="submission" date="2014-06" db="EMBL/GenBank/DDBJ databases">
        <authorList>
            <person name="Aslett M."/>
            <person name="De Silva Nishadi"/>
        </authorList>
    </citation>
    <scope>NUCLEOTIDE SEQUENCE</scope>
    <source>
        <strain evidence="2">Bond</strain>
    </source>
</reference>
<dbReference type="GeneID" id="24561596"/>
<gene>
    <name evidence="2" type="ORF">BBBOND_0003940</name>
</gene>
<dbReference type="AlphaFoldDB" id="A0A061BJQ8"/>
<protein>
    <submittedName>
        <fullName evidence="2">Uncharacterized protein</fullName>
    </submittedName>
</protein>
<dbReference type="RefSeq" id="XP_012770680.1">
    <property type="nucleotide sequence ID" value="XM_012915226.1"/>
</dbReference>
<sequence>MGFLYQVLKDVSEKQPYSVGKETLKNLVSNVINKHFCSGHEGFKTLFTVLPDRIAAYNREVQEGNEKVKRPIDKLKNEMKELEKQVSTILNDNSAQATDFTGEKERVGEQLQKCKQYAKYFNDVFDLDNLYNSHMKTSINDLHSKLRDSVLVCTKTVKHESERLDKLWNKEWTDFRSMKRTVRLTMEKLKTSVNDAIREKVGKLVNDLRDLVAGIKRTLDKIYFDLGNYVADLRQWISTAEGTMGTALGKVGEIVETVGTGGHKAKKQPVVEAANALKVKADDLRSRAYKAKEQVETLVAQALGAVKTMDDALRKNLKDVRDGIKGELNNYVRGGMAEQLQLNVDELVKSIYDKNGDKGHLYDVEKKLKEYAQKFGENGEQGFKKIVNDWIDDILKKDGVVNQRLSEYITKNKSHSYFVTSTYKEPTSLHGAITEAIMRKLEREVEAAVQVVASDMQTDNGIQRNIEAVKNCVYTFIIGLDGKLRIGKLEVNFVKKVVEEVENTLAKNTSKSSGLYYSLNLQIAVEAILVALYAAARQVYEELEWFTSDDHSDYNFGEGVENAIKDIQALGGKIKSALSDPALSSGPSTLGDNVMVEINRKLNDKIGNDEKGSPSNRVTLPTDTFNGYLNSVNTTGLRGSDAALQGNPGEGKLPVAIKQIEQTINHNETYLQHVVKDTSNSGDVKSDLKFYTDTFEKLFDTVKRALNVLCEAVEKIAGKGDDAEDGTLKHVLETFCDQAVKGINANQLTKILNDLTHLMGRDVVTVIEAANSFITKEASQFEGQCVNALYEHVNSQIKDATSTLTTAARRNYVTSIKSLLTAFADKVSQELAGLPAEIDADLRIGFKGLMGQIGGDNNSNMELLKSQKDDSTASKLSYVFRVFYGSLQLYLEKEIKRVHDEENKKKNPVPPDGESMYISRVKSIFNALQDLLNHITKQKRYDYQVPQKLDELESAVSQLKPDGFENTNTPVLDGFVKGLGKFIDELRNVYISRYDSQRFEGDVVLGKYEISTSGNKQIFESTDYGRKCSKVFLTSLEILTHDIGQLTAKCGTKGTCVTKLINLEVTNNLMNPLGVFLRGCGFVVSKLRDSHEGELRNEARFTGAQIQSTLLNSAIKEAGKIETLRTWKEEKNRKVTASASQQGTVNIILLDVIHFLFGKLESYWRVCHYYIPSHPKTPSNVYQMLQWLDGLWLNPALTSV</sequence>
<accession>A0A061BJQ8</accession>